<organism evidence="5 7">
    <name type="scientific">Treponema socranskii subsp. socranskii VPI DR56BR1116 = ATCC 35536</name>
    <dbReference type="NCBI Taxonomy" id="1125725"/>
    <lineage>
        <taxon>Bacteria</taxon>
        <taxon>Pseudomonadati</taxon>
        <taxon>Spirochaetota</taxon>
        <taxon>Spirochaetia</taxon>
        <taxon>Spirochaetales</taxon>
        <taxon>Treponemataceae</taxon>
        <taxon>Treponema</taxon>
    </lineage>
</organism>
<comment type="cofactor">
    <cofactor evidence="1 4">
        <name>a divalent metal cation</name>
        <dbReference type="ChEBI" id="CHEBI:60240"/>
    </cofactor>
</comment>
<dbReference type="EMBL" id="AUZJ01000017">
    <property type="protein sequence ID" value="ERF61058.1"/>
    <property type="molecule type" value="Genomic_DNA"/>
</dbReference>
<dbReference type="Gene3D" id="3.90.950.10">
    <property type="match status" value="1"/>
</dbReference>
<dbReference type="GO" id="GO:0005737">
    <property type="term" value="C:cytoplasm"/>
    <property type="evidence" value="ECO:0007669"/>
    <property type="project" value="UniProtKB-SubCell"/>
</dbReference>
<accession>U2N0N0</accession>
<dbReference type="GO" id="GO:0047429">
    <property type="term" value="F:nucleoside triphosphate diphosphatase activity"/>
    <property type="evidence" value="ECO:0007669"/>
    <property type="project" value="UniProtKB-EC"/>
</dbReference>
<dbReference type="Proteomes" id="UP000016646">
    <property type="component" value="Unassembled WGS sequence"/>
</dbReference>
<feature type="site" description="Important for substrate specificity" evidence="4">
    <location>
        <position position="74"/>
    </location>
</feature>
<evidence type="ECO:0000313" key="6">
    <source>
        <dbReference type="EMBL" id="ERK04999.1"/>
    </source>
</evidence>
<dbReference type="PATRIC" id="fig|1125725.3.peg.883"/>
<comment type="function">
    <text evidence="4">Nucleoside triphosphate pyrophosphatase that hydrolyzes dTTP and UTP. May have a dual role in cell division arrest and in preventing the incorporation of modified nucleotides into cellular nucleic acids.</text>
</comment>
<comment type="catalytic activity">
    <reaction evidence="4">
        <text>UTP + H2O = UMP + diphosphate + H(+)</text>
        <dbReference type="Rhea" id="RHEA:29395"/>
        <dbReference type="ChEBI" id="CHEBI:15377"/>
        <dbReference type="ChEBI" id="CHEBI:15378"/>
        <dbReference type="ChEBI" id="CHEBI:33019"/>
        <dbReference type="ChEBI" id="CHEBI:46398"/>
        <dbReference type="ChEBI" id="CHEBI:57865"/>
        <dbReference type="EC" id="3.6.1.9"/>
    </reaction>
</comment>
<reference evidence="7 8" key="1">
    <citation type="submission" date="2013-08" db="EMBL/GenBank/DDBJ databases">
        <authorList>
            <person name="Durkin A.S."/>
            <person name="Haft D.R."/>
            <person name="McCorrison J."/>
            <person name="Torralba M."/>
            <person name="Gillis M."/>
            <person name="Haft D.H."/>
            <person name="Methe B."/>
            <person name="Sutton G."/>
            <person name="Nelson K.E."/>
        </authorList>
    </citation>
    <scope>NUCLEOTIDE SEQUENCE [LARGE SCALE GENOMIC DNA]</scope>
    <source>
        <strain evidence="6 8">ATCC 35536</strain>
        <strain evidence="5 7">VPI DR56BR1116</strain>
    </source>
</reference>
<dbReference type="STRING" id="1125725.HMPREF1325_1599"/>
<dbReference type="HAMAP" id="MF_00528">
    <property type="entry name" value="Maf"/>
    <property type="match status" value="1"/>
</dbReference>
<evidence type="ECO:0000313" key="5">
    <source>
        <dbReference type="EMBL" id="ERF61058.1"/>
    </source>
</evidence>
<dbReference type="OrthoDB" id="9807767at2"/>
<dbReference type="GO" id="GO:0009117">
    <property type="term" value="P:nucleotide metabolic process"/>
    <property type="evidence" value="ECO:0007669"/>
    <property type="project" value="UniProtKB-KW"/>
</dbReference>
<sequence>MEPIILASSSPRRQDILKLLHIPYQVIMPNIDETVSPSLPAEDVPEIFAREKIAAVVRSLSADREIPWVLAADTVIIFNNKIYGKPSDQEEAAAFLRELSGKTHTVKTVIALYSGKTKTTVVRESVTEVTFKEMSEREIEWYIETGEWHGAAGGYRIQSLASCFIKKIKGTTSGVEGLPISELYDILMSQGYSIIE</sequence>
<comment type="caution">
    <text evidence="5">The sequence shown here is derived from an EMBL/GenBank/DDBJ whole genome shotgun (WGS) entry which is preliminary data.</text>
</comment>
<keyword evidence="8" id="KW-1185">Reference proteome</keyword>
<protein>
    <recommendedName>
        <fullName evidence="4">dTTP/UTP pyrophosphatase</fullName>
        <shortName evidence="4">dTTPase/UTPase</shortName>
        <ecNumber evidence="4">3.6.1.9</ecNumber>
    </recommendedName>
    <alternativeName>
        <fullName evidence="4">Nucleoside triphosphate pyrophosphatase</fullName>
    </alternativeName>
    <alternativeName>
        <fullName evidence="4">Nucleotide pyrophosphatase</fullName>
        <shortName evidence="4">Nucleotide PPase</shortName>
    </alternativeName>
</protein>
<keyword evidence="3 4" id="KW-0546">Nucleotide metabolism</keyword>
<evidence type="ECO:0000313" key="7">
    <source>
        <dbReference type="Proteomes" id="UP000016412"/>
    </source>
</evidence>
<dbReference type="InterPro" id="IPR003697">
    <property type="entry name" value="Maf-like"/>
</dbReference>
<comment type="similarity">
    <text evidence="4">Belongs to the Maf family. YhdE subfamily.</text>
</comment>
<feature type="site" description="Important for substrate specificity" evidence="4">
    <location>
        <position position="158"/>
    </location>
</feature>
<feature type="site" description="Important for substrate specificity" evidence="4">
    <location>
        <position position="12"/>
    </location>
</feature>
<dbReference type="Pfam" id="PF02545">
    <property type="entry name" value="Maf"/>
    <property type="match status" value="1"/>
</dbReference>
<evidence type="ECO:0000256" key="4">
    <source>
        <dbReference type="HAMAP-Rule" id="MF_00528"/>
    </source>
</evidence>
<keyword evidence="4" id="KW-0963">Cytoplasm</keyword>
<dbReference type="PANTHER" id="PTHR43213:SF5">
    <property type="entry name" value="BIFUNCTIONAL DTTP_UTP PYROPHOSPHATASE_METHYLTRANSFERASE PROTEIN-RELATED"/>
    <property type="match status" value="1"/>
</dbReference>
<proteinExistence type="inferred from homology"/>
<evidence type="ECO:0000313" key="8">
    <source>
        <dbReference type="Proteomes" id="UP000016646"/>
    </source>
</evidence>
<dbReference type="EC" id="3.6.1.9" evidence="4"/>
<dbReference type="NCBIfam" id="TIGR00172">
    <property type="entry name" value="maf"/>
    <property type="match status" value="1"/>
</dbReference>
<feature type="active site" description="Proton acceptor" evidence="4">
    <location>
        <position position="73"/>
    </location>
</feature>
<dbReference type="SUPFAM" id="SSF52972">
    <property type="entry name" value="ITPase-like"/>
    <property type="match status" value="1"/>
</dbReference>
<dbReference type="InterPro" id="IPR029001">
    <property type="entry name" value="ITPase-like_fam"/>
</dbReference>
<dbReference type="AlphaFoldDB" id="U2N0N0"/>
<gene>
    <name evidence="5" type="primary">maf</name>
    <name evidence="6" type="ORF">HMPREF0860_0627</name>
    <name evidence="5" type="ORF">HMPREF1325_1599</name>
</gene>
<evidence type="ECO:0000256" key="2">
    <source>
        <dbReference type="ARBA" id="ARBA00022801"/>
    </source>
</evidence>
<dbReference type="RefSeq" id="WP_021329900.1">
    <property type="nucleotide sequence ID" value="NZ_AUZJ01000017.1"/>
</dbReference>
<evidence type="ECO:0000256" key="1">
    <source>
        <dbReference type="ARBA" id="ARBA00001968"/>
    </source>
</evidence>
<dbReference type="Proteomes" id="UP000016412">
    <property type="component" value="Unassembled WGS sequence"/>
</dbReference>
<dbReference type="PANTHER" id="PTHR43213">
    <property type="entry name" value="BIFUNCTIONAL DTTP/UTP PYROPHOSPHATASE/METHYLTRANSFERASE PROTEIN-RELATED"/>
    <property type="match status" value="1"/>
</dbReference>
<dbReference type="PIRSF" id="PIRSF006305">
    <property type="entry name" value="Maf"/>
    <property type="match status" value="1"/>
</dbReference>
<comment type="caution">
    <text evidence="4">Lacks conserved residue(s) required for the propagation of feature annotation.</text>
</comment>
<dbReference type="eggNOG" id="COG0424">
    <property type="taxonomic scope" value="Bacteria"/>
</dbReference>
<evidence type="ECO:0000256" key="3">
    <source>
        <dbReference type="ARBA" id="ARBA00023080"/>
    </source>
</evidence>
<dbReference type="CDD" id="cd00555">
    <property type="entry name" value="Maf"/>
    <property type="match status" value="1"/>
</dbReference>
<comment type="catalytic activity">
    <reaction evidence="4">
        <text>dTTP + H2O = dTMP + diphosphate + H(+)</text>
        <dbReference type="Rhea" id="RHEA:28534"/>
        <dbReference type="ChEBI" id="CHEBI:15377"/>
        <dbReference type="ChEBI" id="CHEBI:15378"/>
        <dbReference type="ChEBI" id="CHEBI:33019"/>
        <dbReference type="ChEBI" id="CHEBI:37568"/>
        <dbReference type="ChEBI" id="CHEBI:63528"/>
        <dbReference type="EC" id="3.6.1.9"/>
    </reaction>
</comment>
<name>U2N0N0_TRESO</name>
<comment type="subcellular location">
    <subcellularLocation>
        <location evidence="4">Cytoplasm</location>
    </subcellularLocation>
</comment>
<keyword evidence="2 4" id="KW-0378">Hydrolase</keyword>
<dbReference type="EMBL" id="AVQI01000006">
    <property type="protein sequence ID" value="ERK04999.1"/>
    <property type="molecule type" value="Genomic_DNA"/>
</dbReference>